<sequence>AGFVFGRRRRAPVDTPERWDELVMAAHQHEVKWPALFVGTTEAHHLVILITALPPPDVIGTMLANLIRNYRDSYEDAQPGSGTKATMQMYSQLRVEIAELTKGFADEDVDHIEPVKH</sequence>
<organism evidence="1">
    <name type="scientific">marine sediment metagenome</name>
    <dbReference type="NCBI Taxonomy" id="412755"/>
    <lineage>
        <taxon>unclassified sequences</taxon>
        <taxon>metagenomes</taxon>
        <taxon>ecological metagenomes</taxon>
    </lineage>
</organism>
<name>X0WZW0_9ZZZZ</name>
<dbReference type="EMBL" id="BARS01030136">
    <property type="protein sequence ID" value="GAG18301.1"/>
    <property type="molecule type" value="Genomic_DNA"/>
</dbReference>
<reference evidence="1" key="1">
    <citation type="journal article" date="2014" name="Front. Microbiol.">
        <title>High frequency of phylogenetically diverse reductive dehalogenase-homologous genes in deep subseafloor sedimentary metagenomes.</title>
        <authorList>
            <person name="Kawai M."/>
            <person name="Futagami T."/>
            <person name="Toyoda A."/>
            <person name="Takaki Y."/>
            <person name="Nishi S."/>
            <person name="Hori S."/>
            <person name="Arai W."/>
            <person name="Tsubouchi T."/>
            <person name="Morono Y."/>
            <person name="Uchiyama I."/>
            <person name="Ito T."/>
            <person name="Fujiyama A."/>
            <person name="Inagaki F."/>
            <person name="Takami H."/>
        </authorList>
    </citation>
    <scope>NUCLEOTIDE SEQUENCE</scope>
    <source>
        <strain evidence="1">Expedition CK06-06</strain>
    </source>
</reference>
<protein>
    <submittedName>
        <fullName evidence="1">Uncharacterized protein</fullName>
    </submittedName>
</protein>
<comment type="caution">
    <text evidence="1">The sequence shown here is derived from an EMBL/GenBank/DDBJ whole genome shotgun (WGS) entry which is preliminary data.</text>
</comment>
<dbReference type="AlphaFoldDB" id="X0WZW0"/>
<accession>X0WZW0</accession>
<evidence type="ECO:0000313" key="1">
    <source>
        <dbReference type="EMBL" id="GAG18301.1"/>
    </source>
</evidence>
<gene>
    <name evidence="1" type="ORF">S01H1_47023</name>
</gene>
<feature type="non-terminal residue" evidence="1">
    <location>
        <position position="1"/>
    </location>
</feature>
<proteinExistence type="predicted"/>